<evidence type="ECO:0000256" key="2">
    <source>
        <dbReference type="ARBA" id="ARBA00022598"/>
    </source>
</evidence>
<keyword evidence="3 8" id="KW-0547">Nucleotide-binding</keyword>
<dbReference type="InterPro" id="IPR000620">
    <property type="entry name" value="EamA_dom"/>
</dbReference>
<feature type="transmembrane region" description="Helical" evidence="9">
    <location>
        <begin position="537"/>
        <end position="556"/>
    </location>
</feature>
<dbReference type="InterPro" id="IPR045864">
    <property type="entry name" value="aa-tRNA-synth_II/BPL/LPL"/>
</dbReference>
<evidence type="ECO:0000256" key="5">
    <source>
        <dbReference type="ARBA" id="ARBA00022917"/>
    </source>
</evidence>
<proteinExistence type="inferred from homology"/>
<feature type="transmembrane region" description="Helical" evidence="9">
    <location>
        <begin position="423"/>
        <end position="445"/>
    </location>
</feature>
<dbReference type="PANTHER" id="PTHR11476:SF7">
    <property type="entry name" value="HISTIDINE--TRNA LIGASE"/>
    <property type="match status" value="1"/>
</dbReference>
<keyword evidence="8" id="KW-0963">Cytoplasm</keyword>
<comment type="subcellular location">
    <subcellularLocation>
        <location evidence="8">Cytoplasm</location>
    </subcellularLocation>
</comment>
<keyword evidence="6 8" id="KW-0030">Aminoacyl-tRNA synthetase</keyword>
<evidence type="ECO:0000313" key="12">
    <source>
        <dbReference type="Proteomes" id="UP000034320"/>
    </source>
</evidence>
<feature type="transmembrane region" description="Helical" evidence="9">
    <location>
        <begin position="602"/>
        <end position="621"/>
    </location>
</feature>
<feature type="transmembrane region" description="Helical" evidence="9">
    <location>
        <begin position="568"/>
        <end position="590"/>
    </location>
</feature>
<comment type="catalytic activity">
    <reaction evidence="7 8">
        <text>tRNA(His) + L-histidine + ATP = L-histidyl-tRNA(His) + AMP + diphosphate + H(+)</text>
        <dbReference type="Rhea" id="RHEA:17313"/>
        <dbReference type="Rhea" id="RHEA-COMP:9665"/>
        <dbReference type="Rhea" id="RHEA-COMP:9689"/>
        <dbReference type="ChEBI" id="CHEBI:15378"/>
        <dbReference type="ChEBI" id="CHEBI:30616"/>
        <dbReference type="ChEBI" id="CHEBI:33019"/>
        <dbReference type="ChEBI" id="CHEBI:57595"/>
        <dbReference type="ChEBI" id="CHEBI:78442"/>
        <dbReference type="ChEBI" id="CHEBI:78527"/>
        <dbReference type="ChEBI" id="CHEBI:456215"/>
        <dbReference type="EC" id="6.1.1.21"/>
    </reaction>
</comment>
<evidence type="ECO:0000256" key="4">
    <source>
        <dbReference type="ARBA" id="ARBA00022840"/>
    </source>
</evidence>
<accession>A0A0G0ZFS4</accession>
<dbReference type="CDD" id="cd00859">
    <property type="entry name" value="HisRS_anticodon"/>
    <property type="match status" value="1"/>
</dbReference>
<keyword evidence="2 8" id="KW-0436">Ligase</keyword>
<dbReference type="Gene3D" id="3.30.930.10">
    <property type="entry name" value="Bira Bifunctional Protein, Domain 2"/>
    <property type="match status" value="1"/>
</dbReference>
<keyword evidence="5 8" id="KW-0648">Protein biosynthesis</keyword>
<dbReference type="PATRIC" id="fig|1618442.3.peg.281"/>
<dbReference type="FunFam" id="3.40.50.800:FF:000012">
    <property type="entry name" value="Histidine--tRNA ligase, cytoplasmic"/>
    <property type="match status" value="1"/>
</dbReference>
<protein>
    <recommendedName>
        <fullName evidence="8">Histidine--tRNA ligase</fullName>
        <ecNumber evidence="8">6.1.1.21</ecNumber>
    </recommendedName>
    <alternativeName>
        <fullName evidence="8">Histidyl-tRNA synthetase</fullName>
        <shortName evidence="8">HisRS</shortName>
    </alternativeName>
</protein>
<evidence type="ECO:0000256" key="3">
    <source>
        <dbReference type="ARBA" id="ARBA00022741"/>
    </source>
</evidence>
<dbReference type="GO" id="GO:0004821">
    <property type="term" value="F:histidine-tRNA ligase activity"/>
    <property type="evidence" value="ECO:0007669"/>
    <property type="project" value="UniProtKB-UniRule"/>
</dbReference>
<evidence type="ECO:0000256" key="6">
    <source>
        <dbReference type="ARBA" id="ARBA00023146"/>
    </source>
</evidence>
<dbReference type="GO" id="GO:0005524">
    <property type="term" value="F:ATP binding"/>
    <property type="evidence" value="ECO:0007669"/>
    <property type="project" value="UniProtKB-UniRule"/>
</dbReference>
<comment type="caution">
    <text evidence="11">The sequence shown here is derived from an EMBL/GenBank/DDBJ whole genome shotgun (WGS) entry which is preliminary data.</text>
</comment>
<dbReference type="PROSITE" id="PS50862">
    <property type="entry name" value="AA_TRNA_LIGASE_II"/>
    <property type="match status" value="1"/>
</dbReference>
<dbReference type="CDD" id="cd00773">
    <property type="entry name" value="HisRS-like_core"/>
    <property type="match status" value="1"/>
</dbReference>
<keyword evidence="9" id="KW-1133">Transmembrane helix</keyword>
<evidence type="ECO:0000259" key="10">
    <source>
        <dbReference type="PROSITE" id="PS50862"/>
    </source>
</evidence>
<dbReference type="HAMAP" id="MF_00127">
    <property type="entry name" value="His_tRNA_synth"/>
    <property type="match status" value="1"/>
</dbReference>
<dbReference type="AlphaFoldDB" id="A0A0G0ZFS4"/>
<dbReference type="InterPro" id="IPR036621">
    <property type="entry name" value="Anticodon-bd_dom_sf"/>
</dbReference>
<dbReference type="InterPro" id="IPR004154">
    <property type="entry name" value="Anticodon-bd"/>
</dbReference>
<dbReference type="GO" id="GO:0006427">
    <property type="term" value="P:histidyl-tRNA aminoacylation"/>
    <property type="evidence" value="ECO:0007669"/>
    <property type="project" value="UniProtKB-UniRule"/>
</dbReference>
<dbReference type="Pfam" id="PF13393">
    <property type="entry name" value="tRNA-synt_His"/>
    <property type="match status" value="1"/>
</dbReference>
<dbReference type="NCBIfam" id="TIGR00442">
    <property type="entry name" value="hisS"/>
    <property type="match status" value="1"/>
</dbReference>
<dbReference type="PANTHER" id="PTHR11476">
    <property type="entry name" value="HISTIDYL-TRNA SYNTHETASE"/>
    <property type="match status" value="1"/>
</dbReference>
<dbReference type="InterPro" id="IPR006195">
    <property type="entry name" value="aa-tRNA-synth_II"/>
</dbReference>
<dbReference type="GO" id="GO:0005737">
    <property type="term" value="C:cytoplasm"/>
    <property type="evidence" value="ECO:0007669"/>
    <property type="project" value="UniProtKB-SubCell"/>
</dbReference>
<dbReference type="EC" id="6.1.1.21" evidence="8"/>
<dbReference type="InterPro" id="IPR033656">
    <property type="entry name" value="HisRS_anticodon"/>
</dbReference>
<name>A0A0G0ZFS4_9BACT</name>
<feature type="transmembrane region" description="Helical" evidence="9">
    <location>
        <begin position="659"/>
        <end position="676"/>
    </location>
</feature>
<dbReference type="InterPro" id="IPR041715">
    <property type="entry name" value="HisRS-like_core"/>
</dbReference>
<comment type="subunit">
    <text evidence="8">Homodimer.</text>
</comment>
<evidence type="ECO:0000256" key="1">
    <source>
        <dbReference type="ARBA" id="ARBA00008226"/>
    </source>
</evidence>
<evidence type="ECO:0000313" key="11">
    <source>
        <dbReference type="EMBL" id="KKS47567.1"/>
    </source>
</evidence>
<evidence type="ECO:0000256" key="9">
    <source>
        <dbReference type="SAM" id="Phobius"/>
    </source>
</evidence>
<dbReference type="Gene3D" id="3.40.50.800">
    <property type="entry name" value="Anticodon-binding domain"/>
    <property type="match status" value="1"/>
</dbReference>
<dbReference type="SUPFAM" id="SSF103481">
    <property type="entry name" value="Multidrug resistance efflux transporter EmrE"/>
    <property type="match status" value="2"/>
</dbReference>
<evidence type="ECO:0000256" key="8">
    <source>
        <dbReference type="HAMAP-Rule" id="MF_00127"/>
    </source>
</evidence>
<keyword evidence="9" id="KW-0812">Transmembrane</keyword>
<feature type="transmembrane region" description="Helical" evidence="9">
    <location>
        <begin position="452"/>
        <end position="474"/>
    </location>
</feature>
<dbReference type="Proteomes" id="UP000034320">
    <property type="component" value="Unassembled WGS sequence"/>
</dbReference>
<evidence type="ECO:0000256" key="7">
    <source>
        <dbReference type="ARBA" id="ARBA00047639"/>
    </source>
</evidence>
<feature type="domain" description="Aminoacyl-transfer RNA synthetases class-II family profile" evidence="10">
    <location>
        <begin position="31"/>
        <end position="338"/>
    </location>
</feature>
<dbReference type="Pfam" id="PF03129">
    <property type="entry name" value="HGTP_anticodon"/>
    <property type="match status" value="1"/>
</dbReference>
<sequence length="689" mass="77122">MRQKIEPRTLKGFRDFLPEEARKRQYAVDIIRKTFELYGFEPLETPALEYAEILLGKYGTEADKLVYTFTDSGNRKIGLRYDQTVPTARVLAQYQNQLPKYFRRYQIQNVFRAEKPQKGRYREFTQCDIDVFGTTEPLSDAEIIACTYQAFKNLGFETVKIKINDRAILFDSLDQFASDKVSVLSVIQSIDKLDKMSQEFVVAELIKKGLSDQIAEKIISTINNATISANLKQIISITNQLGIPREDILFVPTLARGLDYYTGMIFEVSVPEYGTNSLGGGGRYDKLIGQLGGIDIPAVGIAFGFDRMVEAADKLNLIKLGNLGTQVLVTIFNKSLLPSSLEIINKLRQKNISSEIYINPEDKLDKQLKYADKKGIPYVIIIGPDEVKSNQVTLKNMTTNDQQTIKIAASPIFKFSLQNIPPFTLAFIRFYGAAILLLIMTYPYIKISRKDWFKLIMVSLSGVTLNISFFFLGLRLAPSINAPIISTLGPIIIYILSVYLLHEKPKLKILAGITISLAGVFIILGQPLIEGMADGEIIGNLFLLIAVLGTVGHAIISKEIHTNYSASAITFWMCVIGTVTFIPFASYELLTFDPLKSLDYRGIIGIIYGIFFSSAAAYTLYEYGVRNLKGQDSGIFTYIDPIAAIVVALPLLGEKITPVYFFGALLVFAGIVFAEGKIKHHPHHRFHNR</sequence>
<feature type="transmembrane region" description="Helical" evidence="9">
    <location>
        <begin position="480"/>
        <end position="500"/>
    </location>
</feature>
<dbReference type="SUPFAM" id="SSF52954">
    <property type="entry name" value="Class II aaRS ABD-related"/>
    <property type="match status" value="1"/>
</dbReference>
<gene>
    <name evidence="8" type="primary">hisS</name>
    <name evidence="11" type="ORF">UV09_C0004G0056</name>
</gene>
<dbReference type="InterPro" id="IPR015807">
    <property type="entry name" value="His-tRNA-ligase"/>
</dbReference>
<reference evidence="11 12" key="1">
    <citation type="journal article" date="2015" name="Nature">
        <title>rRNA introns, odd ribosomes, and small enigmatic genomes across a large radiation of phyla.</title>
        <authorList>
            <person name="Brown C.T."/>
            <person name="Hug L.A."/>
            <person name="Thomas B.C."/>
            <person name="Sharon I."/>
            <person name="Castelle C.J."/>
            <person name="Singh A."/>
            <person name="Wilkins M.J."/>
            <person name="Williams K.H."/>
            <person name="Banfield J.F."/>
        </authorList>
    </citation>
    <scope>NUCLEOTIDE SEQUENCE [LARGE SCALE GENOMIC DNA]</scope>
</reference>
<dbReference type="GO" id="GO:0016020">
    <property type="term" value="C:membrane"/>
    <property type="evidence" value="ECO:0007669"/>
    <property type="project" value="InterPro"/>
</dbReference>
<dbReference type="EMBL" id="LCDD01000004">
    <property type="protein sequence ID" value="KKS47567.1"/>
    <property type="molecule type" value="Genomic_DNA"/>
</dbReference>
<dbReference type="InterPro" id="IPR037185">
    <property type="entry name" value="EmrE-like"/>
</dbReference>
<feature type="transmembrane region" description="Helical" evidence="9">
    <location>
        <begin position="507"/>
        <end position="525"/>
    </location>
</feature>
<keyword evidence="9" id="KW-0472">Membrane</keyword>
<feature type="transmembrane region" description="Helical" evidence="9">
    <location>
        <begin position="633"/>
        <end position="653"/>
    </location>
</feature>
<dbReference type="SUPFAM" id="SSF55681">
    <property type="entry name" value="Class II aaRS and biotin synthetases"/>
    <property type="match status" value="1"/>
</dbReference>
<dbReference type="Pfam" id="PF00892">
    <property type="entry name" value="EamA"/>
    <property type="match status" value="2"/>
</dbReference>
<organism evidence="11 12">
    <name type="scientific">Candidatus Gottesmanbacteria bacterium GW2011_GWA2_42_18</name>
    <dbReference type="NCBI Taxonomy" id="1618442"/>
    <lineage>
        <taxon>Bacteria</taxon>
        <taxon>Candidatus Gottesmaniibacteriota</taxon>
    </lineage>
</organism>
<comment type="similarity">
    <text evidence="1 8">Belongs to the class-II aminoacyl-tRNA synthetase family.</text>
</comment>
<keyword evidence="4 8" id="KW-0067">ATP-binding</keyword>